<keyword evidence="2" id="KW-1185">Reference proteome</keyword>
<dbReference type="AlphaFoldDB" id="A0AA88H422"/>
<proteinExistence type="predicted"/>
<gene>
    <name evidence="1" type="ORF">C9374_006790</name>
</gene>
<comment type="caution">
    <text evidence="1">The sequence shown here is derived from an EMBL/GenBank/DDBJ whole genome shotgun (WGS) entry which is preliminary data.</text>
</comment>
<evidence type="ECO:0000313" key="1">
    <source>
        <dbReference type="EMBL" id="KAG2393259.1"/>
    </source>
</evidence>
<dbReference type="Proteomes" id="UP000816034">
    <property type="component" value="Unassembled WGS sequence"/>
</dbReference>
<accession>A0AA88H422</accession>
<reference evidence="1 2" key="1">
    <citation type="journal article" date="2018" name="BMC Genomics">
        <title>The genome of Naegleria lovaniensis, the basis for a comparative approach to unravel pathogenicity factors of the human pathogenic amoeba N. fowleri.</title>
        <authorList>
            <person name="Liechti N."/>
            <person name="Schurch N."/>
            <person name="Bruggmann R."/>
            <person name="Wittwer M."/>
        </authorList>
    </citation>
    <scope>NUCLEOTIDE SEQUENCE [LARGE SCALE GENOMIC DNA]</scope>
    <source>
        <strain evidence="1 2">ATCC 30569</strain>
    </source>
</reference>
<sequence length="195" mass="21778">MLQPLMHPQSRSSSGWFHGEASFRMIFLIMMTVLILSLVSFHPNAPSSLFLSSSMVQAQKCVSHSFKCCRNVQYPVMDILADTWDQQTCQLIDYELKTKLANYSKACQQAYVDSFCLSTIAQCCSTQQPVYYHVCSSVCQNMLAHCGSAFNMTACKMSPPFYPPPCNSGYGSTCPSSSHITLSDNNSEEDDHLFN</sequence>
<evidence type="ECO:0008006" key="3">
    <source>
        <dbReference type="Google" id="ProtNLM"/>
    </source>
</evidence>
<dbReference type="GeneID" id="68099244"/>
<evidence type="ECO:0000313" key="2">
    <source>
        <dbReference type="Proteomes" id="UP000816034"/>
    </source>
</evidence>
<dbReference type="RefSeq" id="XP_044555153.1">
    <property type="nucleotide sequence ID" value="XM_044696689.1"/>
</dbReference>
<dbReference type="EMBL" id="PYSW02000002">
    <property type="protein sequence ID" value="KAG2393259.1"/>
    <property type="molecule type" value="Genomic_DNA"/>
</dbReference>
<organism evidence="1 2">
    <name type="scientific">Naegleria lovaniensis</name>
    <name type="common">Amoeba</name>
    <dbReference type="NCBI Taxonomy" id="51637"/>
    <lineage>
        <taxon>Eukaryota</taxon>
        <taxon>Discoba</taxon>
        <taxon>Heterolobosea</taxon>
        <taxon>Tetramitia</taxon>
        <taxon>Eutetramitia</taxon>
        <taxon>Vahlkampfiidae</taxon>
        <taxon>Naegleria</taxon>
    </lineage>
</organism>
<protein>
    <recommendedName>
        <fullName evidence="3">FZ domain-containing protein</fullName>
    </recommendedName>
</protein>
<name>A0AA88H422_NAELO</name>